<dbReference type="EMBL" id="OP616812">
    <property type="protein sequence ID" value="WDA99009.1"/>
    <property type="molecule type" value="Genomic_DNA"/>
</dbReference>
<accession>A0A9Y1MXL3</accession>
<comment type="similarity">
    <text evidence="8">Belongs to the acetylglutamate kinase family. ArgB subfamily.</text>
</comment>
<evidence type="ECO:0000256" key="2">
    <source>
        <dbReference type="ARBA" id="ARBA00022571"/>
    </source>
</evidence>
<keyword evidence="6 8" id="KW-0418">Kinase</keyword>
<evidence type="ECO:0000256" key="3">
    <source>
        <dbReference type="ARBA" id="ARBA00022605"/>
    </source>
</evidence>
<protein>
    <recommendedName>
        <fullName evidence="8">Acetylglutamate kinase</fullName>
        <ecNumber evidence="8">2.7.2.8</ecNumber>
    </recommendedName>
    <alternativeName>
        <fullName evidence="8">N-acetyl-L-glutamate 5-phosphotransferase</fullName>
    </alternativeName>
    <alternativeName>
        <fullName evidence="8">NAG kinase</fullName>
        <shortName evidence="8">NAGK</shortName>
    </alternativeName>
</protein>
<feature type="site" description="Transition state stabilizer" evidence="8">
    <location>
        <position position="29"/>
    </location>
</feature>
<dbReference type="InterPro" id="IPR041727">
    <property type="entry name" value="NAGK-C"/>
</dbReference>
<evidence type="ECO:0000256" key="5">
    <source>
        <dbReference type="ARBA" id="ARBA00022741"/>
    </source>
</evidence>
<evidence type="ECO:0000313" key="10">
    <source>
        <dbReference type="EMBL" id="WDA99009.1"/>
    </source>
</evidence>
<evidence type="ECO:0000256" key="1">
    <source>
        <dbReference type="ARBA" id="ARBA00004828"/>
    </source>
</evidence>
<dbReference type="HAMAP" id="MF_00082">
    <property type="entry name" value="ArgB"/>
    <property type="match status" value="1"/>
</dbReference>
<dbReference type="InterPro" id="IPR036393">
    <property type="entry name" value="AceGlu_kinase-like_sf"/>
</dbReference>
<dbReference type="InterPro" id="IPR004662">
    <property type="entry name" value="AcgluKinase_fam"/>
</dbReference>
<dbReference type="FunFam" id="3.40.1160.10:FF:000004">
    <property type="entry name" value="Acetylglutamate kinase"/>
    <property type="match status" value="1"/>
</dbReference>
<dbReference type="AlphaFoldDB" id="A0A9Y1MXL3"/>
<comment type="catalytic activity">
    <reaction evidence="8">
        <text>N-acetyl-L-glutamate + ATP = N-acetyl-L-glutamyl 5-phosphate + ADP</text>
        <dbReference type="Rhea" id="RHEA:14629"/>
        <dbReference type="ChEBI" id="CHEBI:30616"/>
        <dbReference type="ChEBI" id="CHEBI:44337"/>
        <dbReference type="ChEBI" id="CHEBI:57936"/>
        <dbReference type="ChEBI" id="CHEBI:456216"/>
        <dbReference type="EC" id="2.7.2.8"/>
    </reaction>
</comment>
<dbReference type="GO" id="GO:0005737">
    <property type="term" value="C:cytoplasm"/>
    <property type="evidence" value="ECO:0007669"/>
    <property type="project" value="InterPro"/>
</dbReference>
<geneLocation type="plastid" evidence="10"/>
<evidence type="ECO:0000256" key="6">
    <source>
        <dbReference type="ARBA" id="ARBA00022777"/>
    </source>
</evidence>
<dbReference type="Gene3D" id="3.40.1160.10">
    <property type="entry name" value="Acetylglutamate kinase-like"/>
    <property type="match status" value="1"/>
</dbReference>
<comment type="function">
    <text evidence="8">Catalyzes the ATP-dependent phosphorylation of N-acetyl-L-glutamate.</text>
</comment>
<feature type="binding site" evidence="8">
    <location>
        <position position="179"/>
    </location>
    <ligand>
        <name>substrate</name>
    </ligand>
</feature>
<evidence type="ECO:0000259" key="9">
    <source>
        <dbReference type="Pfam" id="PF00696"/>
    </source>
</evidence>
<dbReference type="GO" id="GO:0003991">
    <property type="term" value="F:acetylglutamate kinase activity"/>
    <property type="evidence" value="ECO:0007669"/>
    <property type="project" value="UniProtKB-UniRule"/>
</dbReference>
<keyword evidence="10" id="KW-0934">Plastid</keyword>
<keyword evidence="7 8" id="KW-0067">ATP-binding</keyword>
<dbReference type="GO" id="GO:0005524">
    <property type="term" value="F:ATP binding"/>
    <property type="evidence" value="ECO:0007669"/>
    <property type="project" value="UniProtKB-UniRule"/>
</dbReference>
<dbReference type="GO" id="GO:0042450">
    <property type="term" value="P:L-arginine biosynthetic process via ornithine"/>
    <property type="evidence" value="ECO:0007669"/>
    <property type="project" value="UniProtKB-UniRule"/>
</dbReference>
<evidence type="ECO:0000256" key="7">
    <source>
        <dbReference type="ARBA" id="ARBA00022840"/>
    </source>
</evidence>
<evidence type="ECO:0000256" key="4">
    <source>
        <dbReference type="ARBA" id="ARBA00022679"/>
    </source>
</evidence>
<dbReference type="Pfam" id="PF00696">
    <property type="entry name" value="AA_kinase"/>
    <property type="match status" value="1"/>
</dbReference>
<dbReference type="NCBIfam" id="TIGR00761">
    <property type="entry name" value="argB"/>
    <property type="match status" value="1"/>
</dbReference>
<keyword evidence="3 8" id="KW-0028">Amino-acid biosynthesis</keyword>
<feature type="binding site" evidence="8">
    <location>
        <begin position="64"/>
        <end position="65"/>
    </location>
    <ligand>
        <name>substrate</name>
    </ligand>
</feature>
<dbReference type="PANTHER" id="PTHR23342:SF0">
    <property type="entry name" value="N-ACETYLGLUTAMATE SYNTHASE, MITOCHONDRIAL"/>
    <property type="match status" value="1"/>
</dbReference>
<dbReference type="CDD" id="cd04250">
    <property type="entry name" value="AAK_NAGK-C"/>
    <property type="match status" value="1"/>
</dbReference>
<sequence>MLNETNKIEILAEALPYIQRYSNRTVVVKYGGAAMKDSNLKEKVITDVIFLSCVGLRPVFVHGGGPEIDHWLNKVNIQPEFKDGVRVTDTATMEVVEMVLAGKINKELVSLVNKNGGSAVGICGKDGDLISVQRAKAFPMGFVGEVESINTHLIENLLDKKYIPIIASIGADNTAQSYNINADTVAGEIAAALKAEKLLLLTDSPGVCRDYKSPDTLIREIDTYEVRELLDTEIISGGMVPKINCCFQALNQGVESAHIIDGRIAHSLLLEILTDQGIGTIVSKTKEEIDL</sequence>
<dbReference type="InterPro" id="IPR001048">
    <property type="entry name" value="Asp/Glu/Uridylate_kinase"/>
</dbReference>
<keyword evidence="4 8" id="KW-0808">Transferase</keyword>
<comment type="pathway">
    <text evidence="1 8">Amino-acid biosynthesis; L-arginine biosynthesis; N(2)-acetyl-L-ornithine from L-glutamate: step 2/4.</text>
</comment>
<gene>
    <name evidence="8 10" type="primary">argB</name>
    <name evidence="10" type="ORF">GRSY_004</name>
</gene>
<keyword evidence="2 8" id="KW-0055">Arginine biosynthesis</keyword>
<dbReference type="PIRSF" id="PIRSF000728">
    <property type="entry name" value="NAGK"/>
    <property type="match status" value="1"/>
</dbReference>
<reference evidence="10" key="1">
    <citation type="journal article" date="2023" name="J. Phycol.">
        <title>Revised classification of the Cyanidiophyceae based on plastid genome data with descriptions of the Cavernulicolales ord. nov. and Galdieriales ord. nov. (Rhodophyta).</title>
        <authorList>
            <person name="Park S.I."/>
            <person name="Cho C.H."/>
            <person name="Ciniglia C."/>
            <person name="Huang T.Y."/>
            <person name="Liu S.L."/>
            <person name="Bustamante D.E."/>
            <person name="Calderon M.S."/>
            <person name="Mansilla A."/>
            <person name="McDermott T."/>
            <person name="Andersen R.A."/>
            <person name="Yoon H.S."/>
        </authorList>
    </citation>
    <scope>NUCLEOTIDE SEQUENCE</scope>
</reference>
<feature type="domain" description="Aspartate/glutamate/uridylate kinase" evidence="9">
    <location>
        <begin position="25"/>
        <end position="261"/>
    </location>
</feature>
<organism evidence="10">
    <name type="scientific">Gronococcus sybilensis</name>
    <dbReference type="NCBI Taxonomy" id="3028029"/>
    <lineage>
        <taxon>Eukaryota</taxon>
        <taxon>Rhodophyta</taxon>
        <taxon>Bangiophyceae</taxon>
        <taxon>Cavernulicolales</taxon>
        <taxon>Cavernulicolaceae</taxon>
        <taxon>Gronococcus</taxon>
    </lineage>
</organism>
<proteinExistence type="inferred from homology"/>
<evidence type="ECO:0000256" key="8">
    <source>
        <dbReference type="HAMAP-Rule" id="MF_00082"/>
    </source>
</evidence>
<feature type="site" description="Transition state stabilizer" evidence="8">
    <location>
        <position position="242"/>
    </location>
</feature>
<dbReference type="EC" id="2.7.2.8" evidence="8"/>
<feature type="binding site" evidence="8">
    <location>
        <position position="86"/>
    </location>
    <ligand>
        <name>substrate</name>
    </ligand>
</feature>
<name>A0A9Y1MXL3_9RHOD</name>
<dbReference type="SUPFAM" id="SSF53633">
    <property type="entry name" value="Carbamate kinase-like"/>
    <property type="match status" value="1"/>
</dbReference>
<dbReference type="InterPro" id="IPR037528">
    <property type="entry name" value="ArgB"/>
</dbReference>
<dbReference type="PANTHER" id="PTHR23342">
    <property type="entry name" value="N-ACETYLGLUTAMATE SYNTHASE"/>
    <property type="match status" value="1"/>
</dbReference>
<keyword evidence="5 8" id="KW-0547">Nucleotide-binding</keyword>